<feature type="disulfide bond" evidence="21">
    <location>
        <begin position="584"/>
        <end position="604"/>
    </location>
</feature>
<feature type="disulfide bond" evidence="21">
    <location>
        <begin position="217"/>
        <end position="329"/>
    </location>
</feature>
<dbReference type="InterPro" id="IPR011042">
    <property type="entry name" value="6-blade_b-propeller_TolB-like"/>
</dbReference>
<evidence type="ECO:0000256" key="16">
    <source>
        <dbReference type="ARBA" id="ARBA00023239"/>
    </source>
</evidence>
<feature type="binding site" evidence="20">
    <location>
        <position position="164"/>
    </location>
    <ligand>
        <name>Cu(2+)</name>
        <dbReference type="ChEBI" id="CHEBI:29036"/>
        <label>1</label>
        <note>catalytic</note>
    </ligand>
</feature>
<name>A0AAN9A3E8_HALRR</name>
<dbReference type="GO" id="GO:0005576">
    <property type="term" value="C:extracellular region"/>
    <property type="evidence" value="ECO:0007669"/>
    <property type="project" value="UniProtKB-SubCell"/>
</dbReference>
<evidence type="ECO:0000256" key="8">
    <source>
        <dbReference type="ARBA" id="ARBA00022729"/>
    </source>
</evidence>
<dbReference type="PANTHER" id="PTHR10680">
    <property type="entry name" value="PEPTIDYL-GLYCINE ALPHA-AMIDATING MONOOXYGENASE"/>
    <property type="match status" value="1"/>
</dbReference>
<evidence type="ECO:0000259" key="24">
    <source>
        <dbReference type="Pfam" id="PF01082"/>
    </source>
</evidence>
<dbReference type="SUPFAM" id="SSF101898">
    <property type="entry name" value="NHL repeat"/>
    <property type="match status" value="1"/>
</dbReference>
<feature type="repeat" description="NHL" evidence="22">
    <location>
        <begin position="575"/>
        <end position="614"/>
    </location>
</feature>
<feature type="binding site" evidence="20">
    <location>
        <position position="536"/>
    </location>
    <ligand>
        <name>Ca(2+)</name>
        <dbReference type="ChEBI" id="CHEBI:29108"/>
        <note>structural</note>
    </ligand>
</feature>
<dbReference type="Gene3D" id="2.60.120.310">
    <property type="entry name" value="Copper type II, ascorbate-dependent monooxygenase, N-terminal domain"/>
    <property type="match status" value="1"/>
</dbReference>
<feature type="binding site" evidence="20">
    <location>
        <position position="309"/>
    </location>
    <ligand>
        <name>Cu(2+)</name>
        <dbReference type="ChEBI" id="CHEBI:29036"/>
        <label>1</label>
        <note>catalytic</note>
    </ligand>
</feature>
<feature type="disulfide bond" evidence="21">
    <location>
        <begin position="658"/>
        <end position="669"/>
    </location>
</feature>
<keyword evidence="20" id="KW-0106">Calcium</keyword>
<evidence type="ECO:0000256" key="2">
    <source>
        <dbReference type="ARBA" id="ARBA00004613"/>
    </source>
</evidence>
<dbReference type="Pfam" id="PF01436">
    <property type="entry name" value="NHL"/>
    <property type="match status" value="3"/>
</dbReference>
<dbReference type="InterPro" id="IPR024548">
    <property type="entry name" value="Cu2_monoox_C"/>
</dbReference>
<feature type="binding site" evidence="20">
    <location>
        <position position="471"/>
    </location>
    <ligand>
        <name>Ca(2+)</name>
        <dbReference type="ChEBI" id="CHEBI:29108"/>
        <note>structural</note>
    </ligand>
</feature>
<feature type="binding site" evidence="20">
    <location>
        <position position="744"/>
    </location>
    <ligand>
        <name>Zn(2+)</name>
        <dbReference type="ChEBI" id="CHEBI:29105"/>
        <note>catalytic</note>
    </ligand>
</feature>
<dbReference type="GO" id="GO:0016020">
    <property type="term" value="C:membrane"/>
    <property type="evidence" value="ECO:0007669"/>
    <property type="project" value="InterPro"/>
</dbReference>
<evidence type="ECO:0000256" key="14">
    <source>
        <dbReference type="ARBA" id="ARBA00023157"/>
    </source>
</evidence>
<dbReference type="EMBL" id="JAXCGZ010013339">
    <property type="protein sequence ID" value="KAK7072789.1"/>
    <property type="molecule type" value="Genomic_DNA"/>
</dbReference>
<feature type="binding site" evidence="20">
    <location>
        <position position="97"/>
    </location>
    <ligand>
        <name>Cu(2+)</name>
        <dbReference type="ChEBI" id="CHEBI:29036"/>
        <label>1</label>
        <note>catalytic</note>
    </ligand>
</feature>
<dbReference type="Pfam" id="PF03712">
    <property type="entry name" value="Cu2_monoox_C"/>
    <property type="match status" value="1"/>
</dbReference>
<comment type="catalytic activity">
    <reaction evidence="18">
        <text>a [peptide]-C-terminal glycine + 2 L-ascorbate + O2 = a [peptide]-C-terminal (2S)-2-hydroxyglycine + 2 monodehydro-L-ascorbate radical + H2O</text>
        <dbReference type="Rhea" id="RHEA:21452"/>
        <dbReference type="Rhea" id="RHEA-COMP:13486"/>
        <dbReference type="Rhea" id="RHEA-COMP:15321"/>
        <dbReference type="ChEBI" id="CHEBI:15377"/>
        <dbReference type="ChEBI" id="CHEBI:15379"/>
        <dbReference type="ChEBI" id="CHEBI:38290"/>
        <dbReference type="ChEBI" id="CHEBI:59513"/>
        <dbReference type="ChEBI" id="CHEBI:137000"/>
        <dbReference type="ChEBI" id="CHEBI:142768"/>
        <dbReference type="EC" id="1.14.17.3"/>
    </reaction>
</comment>
<feature type="region of interest" description="Disordered" evidence="23">
    <location>
        <begin position="384"/>
        <end position="433"/>
    </location>
</feature>
<keyword evidence="27" id="KW-1185">Reference proteome</keyword>
<keyword evidence="8" id="KW-0732">Signal</keyword>
<feature type="domain" description="Copper type II ascorbate-dependent monooxygenase C-terminal" evidence="25">
    <location>
        <begin position="190"/>
        <end position="322"/>
    </location>
</feature>
<feature type="domain" description="Copper type II ascorbate-dependent monooxygenase N-terminal" evidence="24">
    <location>
        <begin position="55"/>
        <end position="168"/>
    </location>
</feature>
<dbReference type="InterPro" id="IPR001258">
    <property type="entry name" value="NHL_repeat"/>
</dbReference>
<dbReference type="InterPro" id="IPR036939">
    <property type="entry name" value="Cu2_ascorb_mOase_N_sf"/>
</dbReference>
<feature type="binding site" evidence="20">
    <location>
        <position position="646"/>
    </location>
    <ligand>
        <name>Zn(2+)</name>
        <dbReference type="ChEBI" id="CHEBI:29105"/>
        <note>catalytic</note>
    </ligand>
</feature>
<comment type="cofactor">
    <cofactor evidence="20">
        <name>Cu(2+)</name>
        <dbReference type="ChEBI" id="CHEBI:29036"/>
    </cofactor>
    <text evidence="20">Binds 2 Cu(2+) ions per subunit.</text>
</comment>
<dbReference type="PROSITE" id="PS51125">
    <property type="entry name" value="NHL"/>
    <property type="match status" value="3"/>
</dbReference>
<dbReference type="PANTHER" id="PTHR10680:SF14">
    <property type="entry name" value="PEPTIDYL-GLYCINE ALPHA-AMIDATING MONOOXYGENASE"/>
    <property type="match status" value="1"/>
</dbReference>
<evidence type="ECO:0000256" key="17">
    <source>
        <dbReference type="ARBA" id="ARBA00023268"/>
    </source>
</evidence>
<feature type="binding site" evidence="19">
    <location>
        <position position="484"/>
    </location>
    <ligand>
        <name>a protein</name>
        <dbReference type="ChEBI" id="CHEBI:16541"/>
    </ligand>
    <ligandPart>
        <name>C-terminal Xaa-(2S)-2-hydroxyglycine residue</name>
        <dbReference type="ChEBI" id="CHEBI:142768"/>
    </ligandPart>
</feature>
<evidence type="ECO:0000256" key="6">
    <source>
        <dbReference type="ARBA" id="ARBA00022525"/>
    </source>
</evidence>
<evidence type="ECO:0000256" key="18">
    <source>
        <dbReference type="ARBA" id="ARBA00048431"/>
    </source>
</evidence>
<keyword evidence="16" id="KW-0456">Lyase</keyword>
<feature type="repeat" description="NHL" evidence="22">
    <location>
        <begin position="631"/>
        <end position="673"/>
    </location>
</feature>
<dbReference type="InterPro" id="IPR008977">
    <property type="entry name" value="PHM/PNGase_F_dom_sf"/>
</dbReference>
<keyword evidence="6" id="KW-0964">Secreted</keyword>
<dbReference type="Gene3D" id="2.60.120.230">
    <property type="match status" value="1"/>
</dbReference>
<evidence type="ECO:0000256" key="21">
    <source>
        <dbReference type="PIRSR" id="PIRSR600720-3"/>
    </source>
</evidence>
<dbReference type="PROSITE" id="PS00084">
    <property type="entry name" value="CU2_MONOOXYGENASE_1"/>
    <property type="match status" value="1"/>
</dbReference>
<feature type="binding site" evidence="20">
    <location>
        <position position="745"/>
    </location>
    <ligand>
        <name>Ca(2+)</name>
        <dbReference type="ChEBI" id="CHEBI:29108"/>
        <note>structural</note>
    </ligand>
</feature>
<evidence type="ECO:0000256" key="4">
    <source>
        <dbReference type="ARBA" id="ARBA00010263"/>
    </source>
</evidence>
<feature type="compositionally biased region" description="Polar residues" evidence="23">
    <location>
        <begin position="391"/>
        <end position="405"/>
    </location>
</feature>
<accession>A0AAN9A3E8</accession>
<feature type="non-terminal residue" evidence="26">
    <location>
        <position position="1"/>
    </location>
</feature>
<dbReference type="InterPro" id="IPR000323">
    <property type="entry name" value="Cu2_ascorb_mOase_N"/>
</dbReference>
<dbReference type="SUPFAM" id="SSF49742">
    <property type="entry name" value="PHM/PNGase F"/>
    <property type="match status" value="2"/>
</dbReference>
<keyword evidence="7 20" id="KW-0479">Metal-binding</keyword>
<comment type="similarity">
    <text evidence="3">In the C-terminal section; belongs to the peptidyl-alpha-hydroxyglycine alpha-amidating lyase family.</text>
</comment>
<comment type="cofactor">
    <cofactor evidence="20">
        <name>Zn(2+)</name>
        <dbReference type="ChEBI" id="CHEBI:29105"/>
    </cofactor>
    <text evidence="20">Binds one Zn(2+) ion per subunit.</text>
</comment>
<dbReference type="InterPro" id="IPR020611">
    <property type="entry name" value="Cu2_ascorb_mOase_CS-1"/>
</dbReference>
<gene>
    <name evidence="26" type="ORF">SK128_007896</name>
</gene>
<feature type="binding site" evidence="20">
    <location>
        <position position="235"/>
    </location>
    <ligand>
        <name>Cu(2+)</name>
        <dbReference type="ChEBI" id="CHEBI:29036"/>
        <label>1</label>
        <note>catalytic</note>
    </ligand>
</feature>
<evidence type="ECO:0000256" key="15">
    <source>
        <dbReference type="ARBA" id="ARBA00023180"/>
    </source>
</evidence>
<comment type="similarity">
    <text evidence="4">In the N-terminal section; belongs to the copper type II ascorbate-dependent monooxygenase family.</text>
</comment>
<dbReference type="GO" id="GO:0006518">
    <property type="term" value="P:peptide metabolic process"/>
    <property type="evidence" value="ECO:0007669"/>
    <property type="project" value="InterPro"/>
</dbReference>
<dbReference type="Gene3D" id="2.120.10.30">
    <property type="entry name" value="TolB, C-terminal domain"/>
    <property type="match status" value="1"/>
</dbReference>
<dbReference type="InterPro" id="IPR000720">
    <property type="entry name" value="PHM/PAL"/>
</dbReference>
<feature type="region of interest" description="Disordered" evidence="23">
    <location>
        <begin position="342"/>
        <end position="368"/>
    </location>
</feature>
<evidence type="ECO:0000256" key="20">
    <source>
        <dbReference type="PIRSR" id="PIRSR600720-2"/>
    </source>
</evidence>
<dbReference type="PRINTS" id="PR00790">
    <property type="entry name" value="PAMONOXGNASE"/>
</dbReference>
<reference evidence="26 27" key="1">
    <citation type="submission" date="2023-11" db="EMBL/GenBank/DDBJ databases">
        <title>Halocaridina rubra genome assembly.</title>
        <authorList>
            <person name="Smith C."/>
        </authorList>
    </citation>
    <scope>NUCLEOTIDE SEQUENCE [LARGE SCALE GENOMIC DNA]</scope>
    <source>
        <strain evidence="26">EP-1</strain>
        <tissue evidence="26">Whole</tissue>
    </source>
</reference>
<evidence type="ECO:0000259" key="25">
    <source>
        <dbReference type="Pfam" id="PF03712"/>
    </source>
</evidence>
<dbReference type="InterPro" id="IPR014784">
    <property type="entry name" value="Cu2_ascorb_mOase-like_C"/>
</dbReference>
<comment type="caution">
    <text evidence="26">The sequence shown here is derived from an EMBL/GenBank/DDBJ whole genome shotgun (WGS) entry which is preliminary data.</text>
</comment>
<evidence type="ECO:0000256" key="22">
    <source>
        <dbReference type="PROSITE-ProRule" id="PRU00504"/>
    </source>
</evidence>
<keyword evidence="9" id="KW-0677">Repeat</keyword>
<feature type="binding site" evidence="19">
    <location>
        <position position="603"/>
    </location>
    <ligand>
        <name>a protein</name>
        <dbReference type="ChEBI" id="CHEBI:16541"/>
    </ligand>
    <ligandPart>
        <name>C-terminal Xaa-(2S)-2-hydroxyglycine residue</name>
        <dbReference type="ChEBI" id="CHEBI:142768"/>
    </ligandPart>
</feature>
<comment type="similarity">
    <text evidence="5">Belongs to the copper type II ascorbate-dependent monooxygenase family.</text>
</comment>
<dbReference type="AlphaFoldDB" id="A0AAN9A3E8"/>
<evidence type="ECO:0000256" key="11">
    <source>
        <dbReference type="ARBA" id="ARBA00023002"/>
    </source>
</evidence>
<feature type="repeat" description="NHL" evidence="22">
    <location>
        <begin position="519"/>
        <end position="560"/>
    </location>
</feature>
<dbReference type="GO" id="GO:0005507">
    <property type="term" value="F:copper ion binding"/>
    <property type="evidence" value="ECO:0007669"/>
    <property type="project" value="InterPro"/>
</dbReference>
<keyword evidence="14 21" id="KW-1015">Disulfide bond</keyword>
<evidence type="ECO:0000256" key="5">
    <source>
        <dbReference type="ARBA" id="ARBA00010676"/>
    </source>
</evidence>
<feature type="binding site" evidence="19">
    <location>
        <position position="662"/>
    </location>
    <ligand>
        <name>a protein</name>
        <dbReference type="ChEBI" id="CHEBI:16541"/>
    </ligand>
    <ligandPart>
        <name>C-terminal Xaa-(2S)-2-hydroxyglycine residue</name>
        <dbReference type="ChEBI" id="CHEBI:142768"/>
    </ligandPart>
</feature>
<dbReference type="Proteomes" id="UP001381693">
    <property type="component" value="Unassembled WGS sequence"/>
</dbReference>
<dbReference type="FunFam" id="2.60.120.310:FF:000005">
    <property type="entry name" value="Peptidylglycine alpha-hydroxylating monooxygenase"/>
    <property type="match status" value="1"/>
</dbReference>
<comment type="catalytic activity">
    <reaction evidence="1">
        <text>a [peptide]-C-terminal (2S)-2-hydroxyglycine = a [peptide]-C-terminal amide + glyoxylate</text>
        <dbReference type="Rhea" id="RHEA:20924"/>
        <dbReference type="Rhea" id="RHEA-COMP:13485"/>
        <dbReference type="Rhea" id="RHEA-COMP:15321"/>
        <dbReference type="ChEBI" id="CHEBI:36655"/>
        <dbReference type="ChEBI" id="CHEBI:137001"/>
        <dbReference type="ChEBI" id="CHEBI:142768"/>
        <dbReference type="EC" id="4.3.2.5"/>
    </reaction>
</comment>
<evidence type="ECO:0000256" key="19">
    <source>
        <dbReference type="PIRSR" id="PIRSR600720-1"/>
    </source>
</evidence>
<feature type="disulfide bond" evidence="21">
    <location>
        <begin position="288"/>
        <end position="310"/>
    </location>
</feature>
<keyword evidence="12 20" id="KW-0186">Copper</keyword>
<evidence type="ECO:0008006" key="28">
    <source>
        <dbReference type="Google" id="ProtNLM"/>
    </source>
</evidence>
<keyword evidence="11" id="KW-0560">Oxidoreductase</keyword>
<evidence type="ECO:0000256" key="9">
    <source>
        <dbReference type="ARBA" id="ARBA00022737"/>
    </source>
</evidence>
<comment type="subcellular location">
    <subcellularLocation>
        <location evidence="2">Secreted</location>
    </subcellularLocation>
</comment>
<sequence length="796" mass="88446">KAWSETVATMIISMNSRIWKSMGFFPILMMIFHQIVGRSFVEEGEMSVSTYTKEFLMPGVTPKVSDAYMCTGLALDEDKEEWVVKFNPLASANRAHHMLLFGCTDINPVYIKQGAWDCGHHGVCQGGRIMYAWAKNAPSTHLPDNVGFRIGGKTGIRYLTLQIHYSNPLPDNIKDHSGLQMEVTTEPQMYKAGIYLLMAGFADIPPHTPKTNVDVNCLVGSSEPKEINLFGYRVHAHALGSVISGYLYNQKTNQYTLVAKGNPHWPQAFYPMDHVHQVKTDDILTARCTYNSTTRMTHTYIGGTANDEMCNLYLMYYTDRDEGSESGGCGQETFTYVTKTLPADSDVPLPPNPQLEEHAHGQNQNTKEEITYNSIIGNDIAVDKKAHSRKNPQPDSKYLTQSKPASYNDYEDSSSYGQSSQLPPGRQLPKDNYEPSVAEIPRKGKQLKISAYKSLNGWKQRDLKYGQVTAVALDSKGDVVVFHRGSRSWDGSTFVGNKLRDSKNAISQPTLIHLKGDSGEILHRWGENIFFMPHGLTLDKDDNIWVTDVGLHQVLKFPAGYGNGQPLLTLGQRFEPGSDDSHFCKPTGVAVLKSGEFFVSDGYCNARVIKYSADGKILFQFGKATNNGFGGFGISSPPPGTFNIPHALTVAEDQGEVCVADRENGRVQCFTIEQGKYARMFHFDGWGSRLFSVSYTPAFGGKLFAVNGPQLLNTQKVMAFEVDFTSGELQGAFSPNNQGLSNPHDIVVSPDGVDVYVAEIGPDTVWKFELDEATPVRYMQPSLLERVTNFFKFRLS</sequence>
<evidence type="ECO:0000256" key="3">
    <source>
        <dbReference type="ARBA" id="ARBA00006026"/>
    </source>
</evidence>
<feature type="disulfide bond" evidence="21">
    <location>
        <begin position="70"/>
        <end position="118"/>
    </location>
</feature>
<dbReference type="GO" id="GO:0004504">
    <property type="term" value="F:peptidylglycine monooxygenase activity"/>
    <property type="evidence" value="ECO:0007669"/>
    <property type="project" value="UniProtKB-EC"/>
</dbReference>
<proteinExistence type="inferred from homology"/>
<keyword evidence="15" id="KW-0325">Glycoprotein</keyword>
<feature type="binding site" evidence="20">
    <location>
        <position position="237"/>
    </location>
    <ligand>
        <name>Cu(2+)</name>
        <dbReference type="ChEBI" id="CHEBI:29036"/>
        <label>1</label>
        <note>catalytic</note>
    </ligand>
</feature>
<feature type="binding site" evidence="20">
    <location>
        <position position="534"/>
    </location>
    <ligand>
        <name>Zn(2+)</name>
        <dbReference type="ChEBI" id="CHEBI:29105"/>
        <note>catalytic</note>
    </ligand>
</feature>
<dbReference type="Pfam" id="PF01082">
    <property type="entry name" value="Cu2_monooxygen"/>
    <property type="match status" value="1"/>
</dbReference>
<dbReference type="GO" id="GO:0004598">
    <property type="term" value="F:peptidylamidoglycolate lyase activity"/>
    <property type="evidence" value="ECO:0007669"/>
    <property type="project" value="UniProtKB-EC"/>
</dbReference>
<evidence type="ECO:0000256" key="7">
    <source>
        <dbReference type="ARBA" id="ARBA00022723"/>
    </source>
</evidence>
<keyword evidence="17" id="KW-0511">Multifunctional enzyme</keyword>
<evidence type="ECO:0000313" key="26">
    <source>
        <dbReference type="EMBL" id="KAK7072789.1"/>
    </source>
</evidence>
<evidence type="ECO:0000313" key="27">
    <source>
        <dbReference type="Proteomes" id="UP001381693"/>
    </source>
</evidence>
<feature type="binding site" evidence="20">
    <location>
        <position position="96"/>
    </location>
    <ligand>
        <name>Cu(2+)</name>
        <dbReference type="ChEBI" id="CHEBI:29036"/>
        <label>1</label>
        <note>catalytic</note>
    </ligand>
</feature>
<feature type="compositionally biased region" description="Basic and acidic residues" evidence="23">
    <location>
        <begin position="355"/>
        <end position="368"/>
    </location>
</feature>
<evidence type="ECO:0000256" key="13">
    <source>
        <dbReference type="ARBA" id="ARBA00023033"/>
    </source>
</evidence>
<protein>
    <recommendedName>
        <fullName evidence="28">Peptidylglycine monooxygenase</fullName>
    </recommendedName>
</protein>
<keyword evidence="13" id="KW-0503">Monooxygenase</keyword>
<keyword evidence="10 20" id="KW-0862">Zinc</keyword>
<evidence type="ECO:0000256" key="1">
    <source>
        <dbReference type="ARBA" id="ARBA00000686"/>
    </source>
</evidence>
<evidence type="ECO:0000256" key="10">
    <source>
        <dbReference type="ARBA" id="ARBA00022833"/>
    </source>
</evidence>
<dbReference type="CDD" id="cd14958">
    <property type="entry name" value="NHL_PAL_like"/>
    <property type="match status" value="1"/>
</dbReference>
<evidence type="ECO:0000256" key="23">
    <source>
        <dbReference type="SAM" id="MobiDB-lite"/>
    </source>
</evidence>
<feature type="compositionally biased region" description="Polar residues" evidence="23">
    <location>
        <begin position="413"/>
        <end position="422"/>
    </location>
</feature>
<organism evidence="26 27">
    <name type="scientific">Halocaridina rubra</name>
    <name type="common">Hawaiian red shrimp</name>
    <dbReference type="NCBI Taxonomy" id="373956"/>
    <lineage>
        <taxon>Eukaryota</taxon>
        <taxon>Metazoa</taxon>
        <taxon>Ecdysozoa</taxon>
        <taxon>Arthropoda</taxon>
        <taxon>Crustacea</taxon>
        <taxon>Multicrustacea</taxon>
        <taxon>Malacostraca</taxon>
        <taxon>Eumalacostraca</taxon>
        <taxon>Eucarida</taxon>
        <taxon>Decapoda</taxon>
        <taxon>Pleocyemata</taxon>
        <taxon>Caridea</taxon>
        <taxon>Atyoidea</taxon>
        <taxon>Atyidae</taxon>
        <taxon>Halocaridina</taxon>
    </lineage>
</organism>
<evidence type="ECO:0000256" key="12">
    <source>
        <dbReference type="ARBA" id="ARBA00023008"/>
    </source>
</evidence>